<dbReference type="InterPro" id="IPR041164">
    <property type="entry name" value="LDcluster4"/>
</dbReference>
<dbReference type="SUPFAM" id="SSF102405">
    <property type="entry name" value="MCP/YpsA-like"/>
    <property type="match status" value="1"/>
</dbReference>
<protein>
    <recommendedName>
        <fullName evidence="3">Dethiobiotin synthetase</fullName>
    </recommendedName>
</protein>
<dbReference type="InterPro" id="IPR052341">
    <property type="entry name" value="LOG_family_nucleotidases"/>
</dbReference>
<evidence type="ECO:0000313" key="1">
    <source>
        <dbReference type="EMBL" id="BDU00367.1"/>
    </source>
</evidence>
<sequence>MATVRQVAVCGPRECTRQEAEWARAIGGLLARAGVTVLCGGGSGVMAAVAAGTAEAGGLVIGVRPDTDRGAVCPGLSAVLFTNMGEARNAILVESADAVIVVGGSWGTLSEVALARRRGGIPVISLGGWEVRDVNGRSVTATDVAADPADAVRRALDGVAEAEPI</sequence>
<gene>
    <name evidence="1" type="ORF">IFM12276_33950</name>
</gene>
<dbReference type="EMBL" id="AP026978">
    <property type="protein sequence ID" value="BDU00367.1"/>
    <property type="molecule type" value="Genomic_DNA"/>
</dbReference>
<dbReference type="PANTHER" id="PTHR43393">
    <property type="entry name" value="CYTOKININ RIBOSIDE 5'-MONOPHOSPHATE PHOSPHORIBOHYDROLASE"/>
    <property type="match status" value="1"/>
</dbReference>
<dbReference type="Proteomes" id="UP001317870">
    <property type="component" value="Chromosome"/>
</dbReference>
<dbReference type="Gene3D" id="3.40.50.450">
    <property type="match status" value="1"/>
</dbReference>
<organism evidence="1 2">
    <name type="scientific">Nocardia sputorum</name>
    <dbReference type="NCBI Taxonomy" id="2984338"/>
    <lineage>
        <taxon>Bacteria</taxon>
        <taxon>Bacillati</taxon>
        <taxon>Actinomycetota</taxon>
        <taxon>Actinomycetes</taxon>
        <taxon>Mycobacteriales</taxon>
        <taxon>Nocardiaceae</taxon>
        <taxon>Nocardia</taxon>
    </lineage>
</organism>
<proteinExistence type="predicted"/>
<dbReference type="RefSeq" id="WP_281880671.1">
    <property type="nucleotide sequence ID" value="NZ_AP026976.1"/>
</dbReference>
<name>A0ABN6U560_9NOCA</name>
<keyword evidence="2" id="KW-1185">Reference proteome</keyword>
<dbReference type="PANTHER" id="PTHR43393:SF3">
    <property type="entry name" value="LYSINE DECARBOXYLASE-LIKE PROTEIN"/>
    <property type="match status" value="1"/>
</dbReference>
<reference evidence="1 2" key="1">
    <citation type="submission" date="2022-11" db="EMBL/GenBank/DDBJ databases">
        <title>Genome Sequencing of Nocardia sp. ON39_IFM12276 and assembly.</title>
        <authorList>
            <person name="Shimojima M."/>
            <person name="Toyokawa M."/>
            <person name="Uesaka K."/>
        </authorList>
    </citation>
    <scope>NUCLEOTIDE SEQUENCE [LARGE SCALE GENOMIC DNA]</scope>
    <source>
        <strain evidence="1 2">IFM 12276</strain>
    </source>
</reference>
<dbReference type="Pfam" id="PF18306">
    <property type="entry name" value="LDcluster4"/>
    <property type="match status" value="1"/>
</dbReference>
<accession>A0ABN6U560</accession>
<evidence type="ECO:0000313" key="2">
    <source>
        <dbReference type="Proteomes" id="UP001317870"/>
    </source>
</evidence>
<evidence type="ECO:0008006" key="3">
    <source>
        <dbReference type="Google" id="ProtNLM"/>
    </source>
</evidence>